<protein>
    <recommendedName>
        <fullName evidence="10">Mitochondrial import inner membrane translocase subunit</fullName>
    </recommendedName>
</protein>
<evidence type="ECO:0000256" key="4">
    <source>
        <dbReference type="ARBA" id="ARBA00022833"/>
    </source>
</evidence>
<keyword evidence="6 10" id="KW-0811">Translocation</keyword>
<keyword evidence="10" id="KW-0143">Chaperone</keyword>
<gene>
    <name evidence="13" type="ORF">AMELA_G00053920</name>
</gene>
<dbReference type="PANTHER" id="PTHR11038:SF16">
    <property type="entry name" value="MITOCHONDRIAL IMPORT INNER MEMBRANE TRANSLOCASE SUBUNIT TIM10"/>
    <property type="match status" value="1"/>
</dbReference>
<evidence type="ECO:0000256" key="11">
    <source>
        <dbReference type="SAM" id="MobiDB-lite"/>
    </source>
</evidence>
<keyword evidence="10" id="KW-0999">Mitochondrion inner membrane</keyword>
<dbReference type="PANTHER" id="PTHR11038">
    <property type="entry name" value="MITOCHONDRIAL IMPORT INNER MEMBRANE TRANSLOCASE SUBUNIT TIM10"/>
    <property type="match status" value="1"/>
</dbReference>
<reference evidence="13 14" key="1">
    <citation type="submission" date="2020-02" db="EMBL/GenBank/DDBJ databases">
        <title>A chromosome-scale genome assembly of the black bullhead catfish (Ameiurus melas).</title>
        <authorList>
            <person name="Wen M."/>
            <person name="Zham M."/>
            <person name="Cabau C."/>
            <person name="Klopp C."/>
            <person name="Donnadieu C."/>
            <person name="Roques C."/>
            <person name="Bouchez O."/>
            <person name="Lampietro C."/>
            <person name="Jouanno E."/>
            <person name="Herpin A."/>
            <person name="Louis A."/>
            <person name="Berthelot C."/>
            <person name="Parey E."/>
            <person name="Roest-Crollius H."/>
            <person name="Braasch I."/>
            <person name="Postlethwait J."/>
            <person name="Robinson-Rechavi M."/>
            <person name="Echchiki A."/>
            <person name="Begum T."/>
            <person name="Montfort J."/>
            <person name="Schartl M."/>
            <person name="Bobe J."/>
            <person name="Guiguen Y."/>
        </authorList>
    </citation>
    <scope>NUCLEOTIDE SEQUENCE [LARGE SCALE GENOMIC DNA]</scope>
    <source>
        <strain evidence="13">M_S1</strain>
        <tissue evidence="13">Blood</tissue>
    </source>
</reference>
<dbReference type="InterPro" id="IPR035427">
    <property type="entry name" value="Tim10-like_dom_sf"/>
</dbReference>
<keyword evidence="3" id="KW-0479">Metal-binding</keyword>
<dbReference type="Pfam" id="PF02953">
    <property type="entry name" value="zf-Tim10_DDP"/>
    <property type="match status" value="1"/>
</dbReference>
<comment type="function">
    <text evidence="9">Mitochondrial intermembrane chaperone that participates in the import and insertion of multi-pass transmembrane proteins into the mitochondrial inner membrane. May also be required for the transfer of beta-barrel precursors from the TOM complex to the sorting and assembly machinery (SAM complex) of the outer membrane. Acts as a chaperone-like protein that protects the hydrophobic precursors from aggregation and guide them through the mitochondrial intermembrane space.</text>
</comment>
<organism evidence="13 14">
    <name type="scientific">Ameiurus melas</name>
    <name type="common">Black bullhead</name>
    <name type="synonym">Silurus melas</name>
    <dbReference type="NCBI Taxonomy" id="219545"/>
    <lineage>
        <taxon>Eukaryota</taxon>
        <taxon>Metazoa</taxon>
        <taxon>Chordata</taxon>
        <taxon>Craniata</taxon>
        <taxon>Vertebrata</taxon>
        <taxon>Euteleostomi</taxon>
        <taxon>Actinopterygii</taxon>
        <taxon>Neopterygii</taxon>
        <taxon>Teleostei</taxon>
        <taxon>Ostariophysi</taxon>
        <taxon>Siluriformes</taxon>
        <taxon>Ictaluridae</taxon>
        <taxon>Ameiurus</taxon>
    </lineage>
</organism>
<dbReference type="SUPFAM" id="SSF144122">
    <property type="entry name" value="Tim10-like"/>
    <property type="match status" value="1"/>
</dbReference>
<comment type="subunit">
    <text evidence="10">Heterohexamer.</text>
</comment>
<dbReference type="EMBL" id="JAAGNN010000004">
    <property type="protein sequence ID" value="KAF4090685.1"/>
    <property type="molecule type" value="Genomic_DNA"/>
</dbReference>
<evidence type="ECO:0000313" key="13">
    <source>
        <dbReference type="EMBL" id="KAF4090685.1"/>
    </source>
</evidence>
<feature type="domain" description="Tim10-like" evidence="12">
    <location>
        <begin position="7"/>
        <end position="46"/>
    </location>
</feature>
<keyword evidence="5 10" id="KW-0653">Protein transport</keyword>
<evidence type="ECO:0000259" key="12">
    <source>
        <dbReference type="Pfam" id="PF02953"/>
    </source>
</evidence>
<name>A0A7J6B6K4_AMEME</name>
<keyword evidence="7 10" id="KW-0496">Mitochondrion</keyword>
<comment type="function">
    <text evidence="10">Mitochondrial intermembrane chaperone that participates in the import and insertion of some multi-pass transmembrane proteins into the mitochondrial inner membrane. Also required for the transfer of beta-barrel precursors from the TOM complex to the sorting and assembly machinery (SAM complex) of the outer membrane. Acts as a chaperone-like protein that protects the hydrophobic precursors from aggregation and guide them through the mitochondrial intermembrane space.</text>
</comment>
<keyword evidence="8 10" id="KW-1015">Disulfide bond</keyword>
<evidence type="ECO:0000256" key="8">
    <source>
        <dbReference type="ARBA" id="ARBA00023157"/>
    </source>
</evidence>
<keyword evidence="10" id="KW-0472">Membrane</keyword>
<dbReference type="Gene3D" id="1.10.287.810">
    <property type="entry name" value="Mitochondrial import inner membrane translocase subunit tim13 like domains"/>
    <property type="match status" value="1"/>
</dbReference>
<evidence type="ECO:0000256" key="3">
    <source>
        <dbReference type="ARBA" id="ARBA00022723"/>
    </source>
</evidence>
<feature type="compositionally biased region" description="Basic and acidic residues" evidence="11">
    <location>
        <begin position="69"/>
        <end position="78"/>
    </location>
</feature>
<dbReference type="Proteomes" id="UP000593565">
    <property type="component" value="Unassembled WGS sequence"/>
</dbReference>
<evidence type="ECO:0000256" key="5">
    <source>
        <dbReference type="ARBA" id="ARBA00022927"/>
    </source>
</evidence>
<dbReference type="InterPro" id="IPR004217">
    <property type="entry name" value="Tim10-like"/>
</dbReference>
<dbReference type="AlphaFoldDB" id="A0A7J6B6K4"/>
<comment type="domain">
    <text evidence="10">The twin CX3C motif contains 4 conserved Cys residues that form 2 disulfide bonds in the mitochondrial intermembrane space.</text>
</comment>
<accession>A0A7J6B6K4</accession>
<feature type="region of interest" description="Disordered" evidence="11">
    <location>
        <begin position="69"/>
        <end position="90"/>
    </location>
</feature>
<sequence>MDPMKAQQLAAELEVEMMADMYNRMTNACHRKCVPPHYKEAELSKGRGDDEECNHWHWVDLPGLSKSDKVRPGVDCRRDRKRTNMFQTPK</sequence>
<evidence type="ECO:0000256" key="2">
    <source>
        <dbReference type="ARBA" id="ARBA00022448"/>
    </source>
</evidence>
<proteinExistence type="inferred from homology"/>
<dbReference type="GO" id="GO:0015031">
    <property type="term" value="P:protein transport"/>
    <property type="evidence" value="ECO:0007669"/>
    <property type="project" value="UniProtKB-KW"/>
</dbReference>
<dbReference type="GO" id="GO:0046872">
    <property type="term" value="F:metal ion binding"/>
    <property type="evidence" value="ECO:0007669"/>
    <property type="project" value="UniProtKB-KW"/>
</dbReference>
<keyword evidence="2 10" id="KW-0813">Transport</keyword>
<evidence type="ECO:0000313" key="14">
    <source>
        <dbReference type="Proteomes" id="UP000593565"/>
    </source>
</evidence>
<comment type="caution">
    <text evidence="13">The sequence shown here is derived from an EMBL/GenBank/DDBJ whole genome shotgun (WGS) entry which is preliminary data.</text>
</comment>
<evidence type="ECO:0000256" key="1">
    <source>
        <dbReference type="ARBA" id="ARBA00006720"/>
    </source>
</evidence>
<evidence type="ECO:0000256" key="6">
    <source>
        <dbReference type="ARBA" id="ARBA00023010"/>
    </source>
</evidence>
<dbReference type="GO" id="GO:0005743">
    <property type="term" value="C:mitochondrial inner membrane"/>
    <property type="evidence" value="ECO:0007669"/>
    <property type="project" value="UniProtKB-SubCell"/>
</dbReference>
<comment type="similarity">
    <text evidence="1 10">Belongs to the small Tim family.</text>
</comment>
<keyword evidence="4" id="KW-0862">Zinc</keyword>
<dbReference type="GO" id="GO:0045039">
    <property type="term" value="P:protein insertion into mitochondrial inner membrane"/>
    <property type="evidence" value="ECO:0007669"/>
    <property type="project" value="UniProtKB-ARBA"/>
</dbReference>
<evidence type="ECO:0000256" key="9">
    <source>
        <dbReference type="ARBA" id="ARBA00025311"/>
    </source>
</evidence>
<evidence type="ECO:0000256" key="7">
    <source>
        <dbReference type="ARBA" id="ARBA00023128"/>
    </source>
</evidence>
<evidence type="ECO:0000256" key="10">
    <source>
        <dbReference type="RuleBase" id="RU367043"/>
    </source>
</evidence>
<comment type="subcellular location">
    <subcellularLocation>
        <location evidence="10">Mitochondrion inner membrane</location>
        <topology evidence="10">Peripheral membrane protein</topology>
        <orientation evidence="10">Intermembrane side</orientation>
    </subcellularLocation>
</comment>
<keyword evidence="14" id="KW-1185">Reference proteome</keyword>